<dbReference type="InterPro" id="IPR013783">
    <property type="entry name" value="Ig-like_fold"/>
</dbReference>
<dbReference type="RefSeq" id="WP_168446330.1">
    <property type="nucleotide sequence ID" value="NZ_JAAXOW010000001.1"/>
</dbReference>
<feature type="signal peptide" evidence="1">
    <location>
        <begin position="1"/>
        <end position="29"/>
    </location>
</feature>
<dbReference type="GO" id="GO:0005975">
    <property type="term" value="P:carbohydrate metabolic process"/>
    <property type="evidence" value="ECO:0007669"/>
    <property type="project" value="UniProtKB-ARBA"/>
</dbReference>
<evidence type="ECO:0000259" key="2">
    <source>
        <dbReference type="Pfam" id="PF16640"/>
    </source>
</evidence>
<dbReference type="EMBL" id="JAAXOW010000001">
    <property type="protein sequence ID" value="NKX92283.1"/>
    <property type="molecule type" value="Genomic_DNA"/>
</dbReference>
<comment type="caution">
    <text evidence="3">The sequence shown here is derived from an EMBL/GenBank/DDBJ whole genome shotgun (WGS) entry which is preliminary data.</text>
</comment>
<keyword evidence="1" id="KW-0732">Signal</keyword>
<dbReference type="InterPro" id="IPR032109">
    <property type="entry name" value="Big_3_5"/>
</dbReference>
<gene>
    <name evidence="3" type="ORF">HF995_03190</name>
</gene>
<keyword evidence="4" id="KW-1185">Reference proteome</keyword>
<feature type="chain" id="PRO_5040826935" description="Bacterial Ig-like domain-containing protein" evidence="1">
    <location>
        <begin position="30"/>
        <end position="678"/>
    </location>
</feature>
<evidence type="ECO:0000256" key="1">
    <source>
        <dbReference type="SAM" id="SignalP"/>
    </source>
</evidence>
<dbReference type="AlphaFoldDB" id="A0A9X5IR39"/>
<feature type="domain" description="Bacterial Ig-like" evidence="2">
    <location>
        <begin position="592"/>
        <end position="674"/>
    </location>
</feature>
<dbReference type="Proteomes" id="UP000774283">
    <property type="component" value="Unassembled WGS sequence"/>
</dbReference>
<protein>
    <recommendedName>
        <fullName evidence="2">Bacterial Ig-like domain-containing protein</fullName>
    </recommendedName>
</protein>
<reference evidence="3 4" key="1">
    <citation type="submission" date="2020-04" db="EMBL/GenBank/DDBJ databases">
        <title>MicrobeNet Type strains.</title>
        <authorList>
            <person name="Nicholson A.C."/>
        </authorList>
    </citation>
    <scope>NUCLEOTIDE SEQUENCE [LARGE SCALE GENOMIC DNA]</scope>
    <source>
        <strain evidence="3 4">ATCC BAA-789</strain>
    </source>
</reference>
<sequence length="678" mass="66690">MKVTHVSRTGLGLGLAALVLSASIVPAHADPAPGTFGTLAGLGSDTTQDVMNGLAASVGGNVLASYDASGATTTVVTKAGSAALPRANGSSAGRDLLRVAIGQVESAAIPVSGAPSPTVTTADVANLVQFARSSSGAGSAADAEGVLTYIPFGVDAVTYAVAPGSAIPANLTKAELTSIFKGEITKVAVTAGGVSRLLVGAEAPAAGETVVNITTFIPQAGSGTRSYWLGQMGITESDIAAGTYANLRAADYAGAGVQEHKGAALVSGTDEQDRGAIVPFSIAQWVAQGNGKSTDHRAGALLGGVAGQVATTGAAGSYALNPAYNAYTRQVYNIVPSALADDPTSQIAKTFVGEGSLVCKDAATIAAYGFGLLTGSTKCGDTSVRAYKPSTSTTTLSVPATATVGTAVSAKVDVTSFGNAGGTVRLVDGATVLASTKVARGASSATLAWTPTANGTRAVSAVFVPTLPGVGASRSASSTVAVTAVPTAPAATSSTSVLVPAKATVGTKASVRVSVVSRAATAGTVTLFAGTKPLGTAKLAGSSATFTVTPGATSTALRATFSPADASVVRASSSATVTLKAAKAKATVKVKAPKKVKVGARAQVTVSVSAKGVKPAGKIVVKSGKRTLATKTLPRGKSSVKVTLPRLAAGKHKLTVSYTGSKTVNAAKAKTVTLRSAR</sequence>
<evidence type="ECO:0000313" key="3">
    <source>
        <dbReference type="EMBL" id="NKX92283.1"/>
    </source>
</evidence>
<dbReference type="SUPFAM" id="SSF53850">
    <property type="entry name" value="Periplasmic binding protein-like II"/>
    <property type="match status" value="1"/>
</dbReference>
<accession>A0A9X5IR39</accession>
<dbReference type="Gene3D" id="2.60.40.10">
    <property type="entry name" value="Immunoglobulins"/>
    <property type="match status" value="3"/>
</dbReference>
<organism evidence="3 4">
    <name type="scientific">Sanguibacter hominis ATCC BAA-789</name>
    <dbReference type="NCBI Taxonomy" id="1312740"/>
    <lineage>
        <taxon>Bacteria</taxon>
        <taxon>Bacillati</taxon>
        <taxon>Actinomycetota</taxon>
        <taxon>Actinomycetes</taxon>
        <taxon>Micrococcales</taxon>
        <taxon>Sanguibacteraceae</taxon>
        <taxon>Sanguibacter</taxon>
    </lineage>
</organism>
<dbReference type="Pfam" id="PF16640">
    <property type="entry name" value="Big_3_5"/>
    <property type="match status" value="1"/>
</dbReference>
<name>A0A9X5IR39_9MICO</name>
<proteinExistence type="predicted"/>
<evidence type="ECO:0000313" key="4">
    <source>
        <dbReference type="Proteomes" id="UP000774283"/>
    </source>
</evidence>